<comment type="caution">
    <text evidence="1">The sequence shown here is derived from an EMBL/GenBank/DDBJ whole genome shotgun (WGS) entry which is preliminary data.</text>
</comment>
<evidence type="ECO:0000313" key="2">
    <source>
        <dbReference type="Proteomes" id="UP000664288"/>
    </source>
</evidence>
<sequence>MALSLKDPETDSLARQVAALTGETLTEAVRTALAERLARERVKRGKRSSLADDLEELVQRYAALPVNDPRAPDEIVGYDDDGLPR</sequence>
<gene>
    <name evidence="1" type="ORF">J1C47_05910</name>
</gene>
<dbReference type="Proteomes" id="UP000664288">
    <property type="component" value="Unassembled WGS sequence"/>
</dbReference>
<name>A0ABS3J0G1_9HYPH</name>
<dbReference type="InterPro" id="IPR011660">
    <property type="entry name" value="VapB-like"/>
</dbReference>
<reference evidence="1 2" key="1">
    <citation type="submission" date="2021-03" db="EMBL/GenBank/DDBJ databases">
        <title>Whole genome sequence of Jiella sp. MQZ13P-4.</title>
        <authorList>
            <person name="Tuo L."/>
        </authorList>
    </citation>
    <scope>NUCLEOTIDE SEQUENCE [LARGE SCALE GENOMIC DNA]</scope>
    <source>
        <strain evidence="1 2">MQZ13P-4</strain>
    </source>
</reference>
<dbReference type="EMBL" id="JAFMPY010000005">
    <property type="protein sequence ID" value="MBO0903169.1"/>
    <property type="molecule type" value="Genomic_DNA"/>
</dbReference>
<dbReference type="RefSeq" id="WP_207349822.1">
    <property type="nucleotide sequence ID" value="NZ_JAFMPY010000005.1"/>
</dbReference>
<organism evidence="1 2">
    <name type="scientific">Jiella sonneratiae</name>
    <dbReference type="NCBI Taxonomy" id="2816856"/>
    <lineage>
        <taxon>Bacteria</taxon>
        <taxon>Pseudomonadati</taxon>
        <taxon>Pseudomonadota</taxon>
        <taxon>Alphaproteobacteria</taxon>
        <taxon>Hyphomicrobiales</taxon>
        <taxon>Aurantimonadaceae</taxon>
        <taxon>Jiella</taxon>
    </lineage>
</organism>
<proteinExistence type="predicted"/>
<accession>A0ABS3J0G1</accession>
<dbReference type="Pfam" id="PF07704">
    <property type="entry name" value="PSK_trans_fac"/>
    <property type="match status" value="1"/>
</dbReference>
<evidence type="ECO:0000313" key="1">
    <source>
        <dbReference type="EMBL" id="MBO0903169.1"/>
    </source>
</evidence>
<protein>
    <submittedName>
        <fullName evidence="1">Type II toxin-antitoxin system VapB family antitoxin</fullName>
    </submittedName>
</protein>
<keyword evidence="2" id="KW-1185">Reference proteome</keyword>